<dbReference type="RefSeq" id="WP_106891835.1">
    <property type="nucleotide sequence ID" value="NZ_CP027860.1"/>
</dbReference>
<protein>
    <recommendedName>
        <fullName evidence="3">ArsR family transcriptional regulator</fullName>
    </recommendedName>
</protein>
<keyword evidence="2" id="KW-1185">Reference proteome</keyword>
<dbReference type="OrthoDB" id="7855192at2"/>
<organism evidence="1 2">
    <name type="scientific">Ahniella affigens</name>
    <dbReference type="NCBI Taxonomy" id="2021234"/>
    <lineage>
        <taxon>Bacteria</taxon>
        <taxon>Pseudomonadati</taxon>
        <taxon>Pseudomonadota</taxon>
        <taxon>Gammaproteobacteria</taxon>
        <taxon>Lysobacterales</taxon>
        <taxon>Rhodanobacteraceae</taxon>
        <taxon>Ahniella</taxon>
    </lineage>
</organism>
<reference evidence="1 2" key="1">
    <citation type="submission" date="2018-03" db="EMBL/GenBank/DDBJ databases">
        <title>Ahniella affigens gen. nov., sp. nov., a gammaproteobacterium isolated from sandy soil near a stream.</title>
        <authorList>
            <person name="Ko Y."/>
            <person name="Kim J.-H."/>
        </authorList>
    </citation>
    <scope>NUCLEOTIDE SEQUENCE [LARGE SCALE GENOMIC DNA]</scope>
    <source>
        <strain evidence="1 2">D13</strain>
    </source>
</reference>
<name>A0A2P1PST4_9GAMM</name>
<dbReference type="Proteomes" id="UP000241074">
    <property type="component" value="Chromosome"/>
</dbReference>
<proteinExistence type="predicted"/>
<accession>A0A2P1PST4</accession>
<dbReference type="KEGG" id="xba:C7S18_12210"/>
<evidence type="ECO:0000313" key="1">
    <source>
        <dbReference type="EMBL" id="AVP97915.1"/>
    </source>
</evidence>
<dbReference type="EMBL" id="CP027860">
    <property type="protein sequence ID" value="AVP97915.1"/>
    <property type="molecule type" value="Genomic_DNA"/>
</dbReference>
<sequence length="100" mass="11091">MSKAYNDFYREERRLNILRLLDRANAFRATASVLYAQLDAMGDPGSRDDVATDSQWLHEQGLVVAEQVADGVTLLTLTERGQDVVSGKTRVPGVKRAGLR</sequence>
<evidence type="ECO:0000313" key="2">
    <source>
        <dbReference type="Proteomes" id="UP000241074"/>
    </source>
</evidence>
<dbReference type="AlphaFoldDB" id="A0A2P1PST4"/>
<gene>
    <name evidence="1" type="ORF">C7S18_12210</name>
</gene>
<evidence type="ECO:0008006" key="3">
    <source>
        <dbReference type="Google" id="ProtNLM"/>
    </source>
</evidence>
<reference evidence="1 2" key="2">
    <citation type="submission" date="2018-03" db="EMBL/GenBank/DDBJ databases">
        <authorList>
            <person name="Keele B.F."/>
        </authorList>
    </citation>
    <scope>NUCLEOTIDE SEQUENCE [LARGE SCALE GENOMIC DNA]</scope>
    <source>
        <strain evidence="1 2">D13</strain>
    </source>
</reference>